<dbReference type="InterPro" id="IPR050336">
    <property type="entry name" value="Chromosome_partition/occlusion"/>
</dbReference>
<dbReference type="GO" id="GO:0007059">
    <property type="term" value="P:chromosome segregation"/>
    <property type="evidence" value="ECO:0007669"/>
    <property type="project" value="TreeGrafter"/>
</dbReference>
<evidence type="ECO:0000313" key="4">
    <source>
        <dbReference type="EMBL" id="MTH79590.1"/>
    </source>
</evidence>
<dbReference type="SMART" id="SM00470">
    <property type="entry name" value="ParB"/>
    <property type="match status" value="1"/>
</dbReference>
<dbReference type="GO" id="GO:0005694">
    <property type="term" value="C:chromosome"/>
    <property type="evidence" value="ECO:0007669"/>
    <property type="project" value="TreeGrafter"/>
</dbReference>
<dbReference type="InterPro" id="IPR003115">
    <property type="entry name" value="ParB_N"/>
</dbReference>
<name>A0A6L6JC98_9RHOB</name>
<dbReference type="CDD" id="cd16405">
    <property type="entry name" value="RepB_like_N"/>
    <property type="match status" value="1"/>
</dbReference>
<evidence type="ECO:0000259" key="3">
    <source>
        <dbReference type="SMART" id="SM00470"/>
    </source>
</evidence>
<dbReference type="PANTHER" id="PTHR33375">
    <property type="entry name" value="CHROMOSOME-PARTITIONING PROTEIN PARB-RELATED"/>
    <property type="match status" value="1"/>
</dbReference>
<evidence type="ECO:0000256" key="2">
    <source>
        <dbReference type="SAM" id="MobiDB-lite"/>
    </source>
</evidence>
<protein>
    <submittedName>
        <fullName evidence="4">ParB/RepB/Spo0J family partition protein</fullName>
    </submittedName>
</protein>
<comment type="caution">
    <text evidence="4">The sequence shown here is derived from an EMBL/GenBank/DDBJ whole genome shotgun (WGS) entry which is preliminary data.</text>
</comment>
<organism evidence="4 5">
    <name type="scientific">Paracoccus aestuariivivens</name>
    <dbReference type="NCBI Taxonomy" id="1820333"/>
    <lineage>
        <taxon>Bacteria</taxon>
        <taxon>Pseudomonadati</taxon>
        <taxon>Pseudomonadota</taxon>
        <taxon>Alphaproteobacteria</taxon>
        <taxon>Rhodobacterales</taxon>
        <taxon>Paracoccaceae</taxon>
        <taxon>Paracoccus</taxon>
    </lineage>
</organism>
<dbReference type="Pfam" id="PF07506">
    <property type="entry name" value="RepB"/>
    <property type="match status" value="1"/>
</dbReference>
<accession>A0A6L6JC98</accession>
<dbReference type="InterPro" id="IPR036086">
    <property type="entry name" value="ParB/Sulfiredoxin_sf"/>
</dbReference>
<dbReference type="Proteomes" id="UP000478183">
    <property type="component" value="Unassembled WGS sequence"/>
</dbReference>
<sequence length="319" mass="35475">MARKPRTAFPATPDAPQDEVPAQKYARRPPMFVKGAASLDKAQQSAAAETRMYRMIPVSLIDPSLIRDRIDVTEDLEPLKRSLAEEGQQIPILVRPKADGERFEIVTGRRRLQATKEIGRDQIQAFVKRMSDEEAFIAQGVENNERLETSFIERARTIISALDAGFTQVQVEKFLGVDQTMISRMKSIYSGLGEELVLAIGPARGVGRRKWERLQKLVADSGKPVEALSRDVPSLSESTERFEGFLTLMERRTITKKATAKPPAPMSGTNLGYGVKAARTARSLTLKAGAEAPEGLLDFLQDRLSKLIAEYESTKTDRE</sequence>
<feature type="region of interest" description="Disordered" evidence="2">
    <location>
        <begin position="1"/>
        <end position="26"/>
    </location>
</feature>
<evidence type="ECO:0000313" key="5">
    <source>
        <dbReference type="Proteomes" id="UP000478183"/>
    </source>
</evidence>
<dbReference type="RefSeq" id="WP_155096943.1">
    <property type="nucleotide sequence ID" value="NZ_WMIE01000017.1"/>
</dbReference>
<dbReference type="PANTHER" id="PTHR33375:SF1">
    <property type="entry name" value="CHROMOSOME-PARTITIONING PROTEIN PARB-RELATED"/>
    <property type="match status" value="1"/>
</dbReference>
<dbReference type="InterPro" id="IPR037972">
    <property type="entry name" value="RepB_N"/>
</dbReference>
<dbReference type="AlphaFoldDB" id="A0A6L6JC98"/>
<dbReference type="InterPro" id="IPR011111">
    <property type="entry name" value="Plasmid_RepB"/>
</dbReference>
<dbReference type="Gene3D" id="1.10.10.2830">
    <property type="match status" value="1"/>
</dbReference>
<dbReference type="SUPFAM" id="SSF109709">
    <property type="entry name" value="KorB DNA-binding domain-like"/>
    <property type="match status" value="1"/>
</dbReference>
<gene>
    <name evidence="4" type="ORF">GL286_17895</name>
</gene>
<evidence type="ECO:0000256" key="1">
    <source>
        <dbReference type="ARBA" id="ARBA00006295"/>
    </source>
</evidence>
<dbReference type="Gene3D" id="3.90.1530.30">
    <property type="match status" value="1"/>
</dbReference>
<dbReference type="GO" id="GO:0003677">
    <property type="term" value="F:DNA binding"/>
    <property type="evidence" value="ECO:0007669"/>
    <property type="project" value="InterPro"/>
</dbReference>
<dbReference type="NCBIfam" id="TIGR00180">
    <property type="entry name" value="parB_part"/>
    <property type="match status" value="1"/>
</dbReference>
<comment type="similarity">
    <text evidence="1">Belongs to the ParB family.</text>
</comment>
<dbReference type="Pfam" id="PF02195">
    <property type="entry name" value="ParB_N"/>
    <property type="match status" value="1"/>
</dbReference>
<keyword evidence="5" id="KW-1185">Reference proteome</keyword>
<dbReference type="SUPFAM" id="SSF110849">
    <property type="entry name" value="ParB/Sulfiredoxin"/>
    <property type="match status" value="1"/>
</dbReference>
<feature type="domain" description="ParB-like N-terminal" evidence="3">
    <location>
        <begin position="54"/>
        <end position="144"/>
    </location>
</feature>
<dbReference type="InterPro" id="IPR004437">
    <property type="entry name" value="ParB/RepB/Spo0J"/>
</dbReference>
<dbReference type="EMBL" id="WMIE01000017">
    <property type="protein sequence ID" value="MTH79590.1"/>
    <property type="molecule type" value="Genomic_DNA"/>
</dbReference>
<dbReference type="OrthoDB" id="7908920at2"/>
<proteinExistence type="inferred from homology"/>
<reference evidence="4 5" key="1">
    <citation type="submission" date="2019-11" db="EMBL/GenBank/DDBJ databases">
        <authorList>
            <person name="Dong K."/>
        </authorList>
    </citation>
    <scope>NUCLEOTIDE SEQUENCE [LARGE SCALE GENOMIC DNA]</scope>
    <source>
        <strain evidence="4 5">NBRC 111993</strain>
    </source>
</reference>